<gene>
    <name evidence="2" type="ORF">AGABI1DRAFT_12267</name>
</gene>
<dbReference type="GeneID" id="18825918"/>
<dbReference type="Gene3D" id="3.40.50.150">
    <property type="entry name" value="Vaccinia Virus protein VP39"/>
    <property type="match status" value="1"/>
</dbReference>
<dbReference type="GO" id="GO:0008757">
    <property type="term" value="F:S-adenosylmethionine-dependent methyltransferase activity"/>
    <property type="evidence" value="ECO:0007669"/>
    <property type="project" value="UniProtKB-ARBA"/>
</dbReference>
<feature type="region of interest" description="Disordered" evidence="1">
    <location>
        <begin position="50"/>
        <end position="72"/>
    </location>
</feature>
<dbReference type="STRING" id="597362.K5XLI9"/>
<dbReference type="AlphaFoldDB" id="K5XLI9"/>
<feature type="non-terminal residue" evidence="2">
    <location>
        <position position="335"/>
    </location>
</feature>
<dbReference type="InterPro" id="IPR029063">
    <property type="entry name" value="SAM-dependent_MTases_sf"/>
</dbReference>
<dbReference type="FunCoup" id="K5XLI9">
    <property type="interactions" value="28"/>
</dbReference>
<dbReference type="eggNOG" id="KOG2793">
    <property type="taxonomic scope" value="Eukaryota"/>
</dbReference>
<feature type="region of interest" description="Disordered" evidence="1">
    <location>
        <begin position="178"/>
        <end position="200"/>
    </location>
</feature>
<sequence length="335" mass="37211">LRADGFERAFAIKWVTGFISRLEGGFDIKGEIAQRTKLMEDATTILSQFSTGEDEEDSSANEPRSFTFSSPSDQQITVELNDEPVSTQDHTSVGLQSWTSSILLAERIAASPFTFLPRHLIDGAKPIRVLELGAGTGLLSIVTAKILQHESIIDKPVSNTIIATDYHPDVLENLKKNIQTNFPDPSPLPPPSTSSTKSSSALPIEANYLDWANPRFDAPMDERFDVILAADVVYHPDHARWIKNCVEKYLRLPTQYDSDTRIGSEVSRGGGIFWLMIAVRITGRHEGLDITVDECFREGMGNGPRLVILEKKEVVKPGSYGRADEGSYRLYKIGW</sequence>
<accession>K5XLI9</accession>
<dbReference type="KEGG" id="abp:AGABI1DRAFT12267"/>
<dbReference type="SUPFAM" id="SSF53335">
    <property type="entry name" value="S-adenosyl-L-methionine-dependent methyltransferases"/>
    <property type="match status" value="1"/>
</dbReference>
<dbReference type="RefSeq" id="XP_007324908.1">
    <property type="nucleotide sequence ID" value="XM_007324846.1"/>
</dbReference>
<dbReference type="HOGENOM" id="CLU_030437_1_0_1"/>
<dbReference type="InParanoid" id="K5XLI9"/>
<name>K5XLI9_AGABU</name>
<dbReference type="InterPro" id="IPR019410">
    <property type="entry name" value="Methyltransf_16"/>
</dbReference>
<proteinExistence type="predicted"/>
<evidence type="ECO:0000256" key="1">
    <source>
        <dbReference type="SAM" id="MobiDB-lite"/>
    </source>
</evidence>
<evidence type="ECO:0000313" key="3">
    <source>
        <dbReference type="Proteomes" id="UP000008493"/>
    </source>
</evidence>
<dbReference type="EMBL" id="JH971385">
    <property type="protein sequence ID" value="EKM84287.1"/>
    <property type="molecule type" value="Genomic_DNA"/>
</dbReference>
<protein>
    <submittedName>
        <fullName evidence="2">Uncharacterized protein</fullName>
    </submittedName>
</protein>
<organism evidence="2 3">
    <name type="scientific">Agaricus bisporus var. burnettii (strain JB137-S8 / ATCC MYA-4627 / FGSC 10392)</name>
    <name type="common">White button mushroom</name>
    <dbReference type="NCBI Taxonomy" id="597362"/>
    <lineage>
        <taxon>Eukaryota</taxon>
        <taxon>Fungi</taxon>
        <taxon>Dikarya</taxon>
        <taxon>Basidiomycota</taxon>
        <taxon>Agaricomycotina</taxon>
        <taxon>Agaricomycetes</taxon>
        <taxon>Agaricomycetidae</taxon>
        <taxon>Agaricales</taxon>
        <taxon>Agaricineae</taxon>
        <taxon>Agaricaceae</taxon>
        <taxon>Agaricus</taxon>
    </lineage>
</organism>
<reference evidence="3" key="1">
    <citation type="journal article" date="2012" name="Proc. Natl. Acad. Sci. U.S.A.">
        <title>Genome sequence of the button mushroom Agaricus bisporus reveals mechanisms governing adaptation to a humic-rich ecological niche.</title>
        <authorList>
            <person name="Morin E."/>
            <person name="Kohler A."/>
            <person name="Baker A.R."/>
            <person name="Foulongne-Oriol M."/>
            <person name="Lombard V."/>
            <person name="Nagy L.G."/>
            <person name="Ohm R.A."/>
            <person name="Patyshakuliyeva A."/>
            <person name="Brun A."/>
            <person name="Aerts A.L."/>
            <person name="Bailey A.M."/>
            <person name="Billette C."/>
            <person name="Coutinho P.M."/>
            <person name="Deakin G."/>
            <person name="Doddapaneni H."/>
            <person name="Floudas D."/>
            <person name="Grimwood J."/>
            <person name="Hilden K."/>
            <person name="Kuees U."/>
            <person name="LaButti K.M."/>
            <person name="Lapidus A."/>
            <person name="Lindquist E.A."/>
            <person name="Lucas S.M."/>
            <person name="Murat C."/>
            <person name="Riley R.W."/>
            <person name="Salamov A.A."/>
            <person name="Schmutz J."/>
            <person name="Subramanian V."/>
            <person name="Woesten H.A.B."/>
            <person name="Xu J."/>
            <person name="Eastwood D.C."/>
            <person name="Foster G.D."/>
            <person name="Sonnenberg A.S."/>
            <person name="Cullen D."/>
            <person name="de Vries R.P."/>
            <person name="Lundell T."/>
            <person name="Hibbett D.S."/>
            <person name="Henrissat B."/>
            <person name="Burton K.S."/>
            <person name="Kerrigan R.W."/>
            <person name="Challen M.P."/>
            <person name="Grigoriev I.V."/>
            <person name="Martin F."/>
        </authorList>
    </citation>
    <scope>NUCLEOTIDE SEQUENCE [LARGE SCALE GENOMIC DNA]</scope>
    <source>
        <strain evidence="3">JB137-S8 / ATCC MYA-4627 / FGSC 10392</strain>
    </source>
</reference>
<feature type="compositionally biased region" description="Polar residues" evidence="1">
    <location>
        <begin position="60"/>
        <end position="72"/>
    </location>
</feature>
<dbReference type="Proteomes" id="UP000008493">
    <property type="component" value="Unassembled WGS sequence"/>
</dbReference>
<keyword evidence="3" id="KW-1185">Reference proteome</keyword>
<dbReference type="CDD" id="cd02440">
    <property type="entry name" value="AdoMet_MTases"/>
    <property type="match status" value="1"/>
</dbReference>
<feature type="non-terminal residue" evidence="2">
    <location>
        <position position="1"/>
    </location>
</feature>
<evidence type="ECO:0000313" key="2">
    <source>
        <dbReference type="EMBL" id="EKM84287.1"/>
    </source>
</evidence>
<dbReference type="OrthoDB" id="433955at2759"/>
<dbReference type="OMA" id="ESHYELF"/>
<dbReference type="PANTHER" id="PTHR14614">
    <property type="entry name" value="HEPATOCELLULAR CARCINOMA-ASSOCIATED ANTIGEN"/>
    <property type="match status" value="1"/>
</dbReference>
<dbReference type="Pfam" id="PF10294">
    <property type="entry name" value="Methyltransf_16"/>
    <property type="match status" value="1"/>
</dbReference>